<keyword evidence="7" id="KW-1185">Reference proteome</keyword>
<dbReference type="GO" id="GO:0004806">
    <property type="term" value="F:triacylglycerol lipase activity"/>
    <property type="evidence" value="ECO:0007669"/>
    <property type="project" value="TreeGrafter"/>
</dbReference>
<name>A0A5S4V331_9MICO</name>
<sequence length="421" mass="43207">MPGRRAGRPGEPRPARAGPRHDLRDRPGVRAEGDRRGHGLSAPARSRHPAVGVREQRRDRPQPGDRGGDPGLGPGIPVRRRGRRLRRPRHRIGRSVDHPAALARGVPPDPGRVPGIREHDPGRTVIRAEREPATRRLALIGAALLAAATLALGAAVAGPADAATAAVSAGKPDKPGKPPGGGGGGSGGGGTTELEYAAVGDSFAAGTGARPYLDTACNRSSLGYPKLLDADANLRLTAFPACTGASTTTVISSQVPAIPTTAKRVTLTAVGNDVGFSTVMQNCFVIVITSSCQSSLATAETLIANGTVAANVAAVVQAIRARAPEAKVVVAGYPLLFNEPSGYTWAARVNVDTAALNDAVAAAAAANGAVFVDVEAAFAGHGIGSRNAWINDWSWLDTTIGFHPNATGYAAYATEIRKVIG</sequence>
<feature type="compositionally biased region" description="Gly residues" evidence="3">
    <location>
        <begin position="179"/>
        <end position="191"/>
    </location>
</feature>
<gene>
    <name evidence="6" type="ORF">FYC51_02355</name>
</gene>
<evidence type="ECO:0000256" key="3">
    <source>
        <dbReference type="SAM" id="MobiDB-lite"/>
    </source>
</evidence>
<proteinExistence type="predicted"/>
<feature type="domain" description="SGNH hydrolase-type esterase" evidence="5">
    <location>
        <begin position="198"/>
        <end position="411"/>
    </location>
</feature>
<evidence type="ECO:0000256" key="2">
    <source>
        <dbReference type="PIRSR" id="PIRSR637460-2"/>
    </source>
</evidence>
<dbReference type="InterPro" id="IPR013830">
    <property type="entry name" value="SGNH_hydro"/>
</dbReference>
<dbReference type="Pfam" id="PF13472">
    <property type="entry name" value="Lipase_GDSL_2"/>
    <property type="match status" value="1"/>
</dbReference>
<comment type="caution">
    <text evidence="6">The sequence shown here is derived from an EMBL/GenBank/DDBJ whole genome shotgun (WGS) entry which is preliminary data.</text>
</comment>
<dbReference type="GO" id="GO:0019433">
    <property type="term" value="P:triglyceride catabolic process"/>
    <property type="evidence" value="ECO:0007669"/>
    <property type="project" value="TreeGrafter"/>
</dbReference>
<feature type="region of interest" description="Disordered" evidence="3">
    <location>
        <begin position="167"/>
        <end position="192"/>
    </location>
</feature>
<dbReference type="SUPFAM" id="SSF52266">
    <property type="entry name" value="SGNH hydrolase"/>
    <property type="match status" value="1"/>
</dbReference>
<dbReference type="EMBL" id="VSSB01000001">
    <property type="protein sequence ID" value="TYL52618.1"/>
    <property type="molecule type" value="Genomic_DNA"/>
</dbReference>
<dbReference type="AlphaFoldDB" id="A0A5S4V331"/>
<feature type="active site" evidence="1">
    <location>
        <position position="403"/>
    </location>
</feature>
<keyword evidence="6" id="KW-0378">Hydrolase</keyword>
<dbReference type="Proteomes" id="UP000325243">
    <property type="component" value="Unassembled WGS sequence"/>
</dbReference>
<feature type="compositionally biased region" description="Basic residues" evidence="3">
    <location>
        <begin position="78"/>
        <end position="93"/>
    </location>
</feature>
<accession>A0A5S4V331</accession>
<evidence type="ECO:0000256" key="1">
    <source>
        <dbReference type="PIRSR" id="PIRSR637460-1"/>
    </source>
</evidence>
<feature type="active site" description="Nucleophile" evidence="1">
    <location>
        <position position="202"/>
    </location>
</feature>
<dbReference type="PANTHER" id="PTHR37981">
    <property type="entry name" value="LIPASE 2"/>
    <property type="match status" value="1"/>
</dbReference>
<feature type="disulfide bond" evidence="2">
    <location>
        <begin position="283"/>
        <end position="292"/>
    </location>
</feature>
<keyword evidence="4" id="KW-0472">Membrane</keyword>
<feature type="region of interest" description="Disordered" evidence="3">
    <location>
        <begin position="1"/>
        <end position="123"/>
    </location>
</feature>
<keyword evidence="4" id="KW-1133">Transmembrane helix</keyword>
<evidence type="ECO:0000256" key="4">
    <source>
        <dbReference type="SAM" id="Phobius"/>
    </source>
</evidence>
<dbReference type="InterPro" id="IPR037460">
    <property type="entry name" value="SEST-like"/>
</dbReference>
<dbReference type="CDD" id="cd01823">
    <property type="entry name" value="SEST_like"/>
    <property type="match status" value="1"/>
</dbReference>
<feature type="disulfide bond" evidence="2">
    <location>
        <begin position="217"/>
        <end position="242"/>
    </location>
</feature>
<keyword evidence="2" id="KW-1015">Disulfide bond</keyword>
<feature type="compositionally biased region" description="Basic and acidic residues" evidence="3">
    <location>
        <begin position="8"/>
        <end position="37"/>
    </location>
</feature>
<evidence type="ECO:0000259" key="5">
    <source>
        <dbReference type="Pfam" id="PF13472"/>
    </source>
</evidence>
<dbReference type="InterPro" id="IPR036514">
    <property type="entry name" value="SGNH_hydro_sf"/>
</dbReference>
<organism evidence="6 7">
    <name type="scientific">Agromyces mariniharenae</name>
    <dbReference type="NCBI Taxonomy" id="2604423"/>
    <lineage>
        <taxon>Bacteria</taxon>
        <taxon>Bacillati</taxon>
        <taxon>Actinomycetota</taxon>
        <taxon>Actinomycetes</taxon>
        <taxon>Micrococcales</taxon>
        <taxon>Microbacteriaceae</taxon>
        <taxon>Agromyces</taxon>
    </lineage>
</organism>
<dbReference type="PANTHER" id="PTHR37981:SF1">
    <property type="entry name" value="SGNH HYDROLASE-TYPE ESTERASE DOMAIN-CONTAINING PROTEIN"/>
    <property type="match status" value="1"/>
</dbReference>
<evidence type="ECO:0000313" key="6">
    <source>
        <dbReference type="EMBL" id="TYL52618.1"/>
    </source>
</evidence>
<protein>
    <submittedName>
        <fullName evidence="6">SGNH/GDSL hydrolase family protein</fullName>
    </submittedName>
</protein>
<feature type="transmembrane region" description="Helical" evidence="4">
    <location>
        <begin position="137"/>
        <end position="158"/>
    </location>
</feature>
<reference evidence="6 7" key="1">
    <citation type="submission" date="2019-08" db="EMBL/GenBank/DDBJ databases">
        <authorList>
            <person name="Hu J."/>
        </authorList>
    </citation>
    <scope>NUCLEOTIDE SEQUENCE [LARGE SCALE GENOMIC DNA]</scope>
    <source>
        <strain evidence="6 7">NEAU-184</strain>
    </source>
</reference>
<evidence type="ECO:0000313" key="7">
    <source>
        <dbReference type="Proteomes" id="UP000325243"/>
    </source>
</evidence>
<keyword evidence="4" id="KW-0812">Transmembrane</keyword>
<dbReference type="Gene3D" id="3.40.50.1110">
    <property type="entry name" value="SGNH hydrolase"/>
    <property type="match status" value="1"/>
</dbReference>
<feature type="compositionally biased region" description="Basic and acidic residues" evidence="3">
    <location>
        <begin position="54"/>
        <end position="68"/>
    </location>
</feature>